<dbReference type="Pfam" id="PF01699">
    <property type="entry name" value="Na_Ca_ex"/>
    <property type="match status" value="2"/>
</dbReference>
<evidence type="ECO:0000313" key="10">
    <source>
        <dbReference type="EMBL" id="OJD09960.1"/>
    </source>
</evidence>
<keyword evidence="6 8" id="KW-0472">Membrane</keyword>
<feature type="region of interest" description="Disordered" evidence="7">
    <location>
        <begin position="445"/>
        <end position="620"/>
    </location>
</feature>
<comment type="caution">
    <text evidence="10">The sequence shown here is derived from an EMBL/GenBank/DDBJ whole genome shotgun (WGS) entry which is preliminary data.</text>
</comment>
<dbReference type="Gene3D" id="1.20.1420.30">
    <property type="entry name" value="NCX, central ion-binding region"/>
    <property type="match status" value="2"/>
</dbReference>
<feature type="transmembrane region" description="Helical" evidence="8">
    <location>
        <begin position="841"/>
        <end position="860"/>
    </location>
</feature>
<accession>A0A1J9P0T9</accession>
<dbReference type="AlphaFoldDB" id="A0A1J9P0T9"/>
<feature type="compositionally biased region" description="Low complexity" evidence="7">
    <location>
        <begin position="507"/>
        <end position="520"/>
    </location>
</feature>
<feature type="domain" description="Sodium/calcium exchanger membrane region" evidence="9">
    <location>
        <begin position="131"/>
        <end position="271"/>
    </location>
</feature>
<dbReference type="Proteomes" id="UP000182235">
    <property type="component" value="Unassembled WGS sequence"/>
</dbReference>
<feature type="compositionally biased region" description="Polar residues" evidence="7">
    <location>
        <begin position="537"/>
        <end position="547"/>
    </location>
</feature>
<gene>
    <name evidence="10" type="ORF">AJ78_08835</name>
</gene>
<feature type="transmembrane region" description="Helical" evidence="8">
    <location>
        <begin position="1000"/>
        <end position="1021"/>
    </location>
</feature>
<evidence type="ECO:0000313" key="11">
    <source>
        <dbReference type="Proteomes" id="UP000182235"/>
    </source>
</evidence>
<comment type="subcellular location">
    <subcellularLocation>
        <location evidence="1">Membrane</location>
        <topology evidence="1">Multi-pass membrane protein</topology>
    </subcellularLocation>
</comment>
<feature type="transmembrane region" description="Helical" evidence="8">
    <location>
        <begin position="806"/>
        <end position="826"/>
    </location>
</feature>
<dbReference type="OrthoDB" id="407410at2759"/>
<dbReference type="InterPro" id="IPR044880">
    <property type="entry name" value="NCX_ion-bd_dom_sf"/>
</dbReference>
<keyword evidence="5 8" id="KW-1133">Transmembrane helix</keyword>
<feature type="transmembrane region" description="Helical" evidence="8">
    <location>
        <begin position="252"/>
        <end position="276"/>
    </location>
</feature>
<dbReference type="PANTHER" id="PTHR12266">
    <property type="entry name" value="NA+/CA2+ K+ INDEPENDENT EXCHANGER"/>
    <property type="match status" value="1"/>
</dbReference>
<feature type="compositionally biased region" description="Acidic residues" evidence="7">
    <location>
        <begin position="303"/>
        <end position="315"/>
    </location>
</feature>
<dbReference type="STRING" id="1447872.A0A1J9P0T9"/>
<feature type="transmembrane region" description="Helical" evidence="8">
    <location>
        <begin position="26"/>
        <end position="46"/>
    </location>
</feature>
<feature type="transmembrane region" description="Helical" evidence="8">
    <location>
        <begin position="867"/>
        <end position="889"/>
    </location>
</feature>
<feature type="domain" description="Sodium/calcium exchanger membrane region" evidence="9">
    <location>
        <begin position="846"/>
        <end position="1014"/>
    </location>
</feature>
<feature type="transmembrane region" description="Helical" evidence="8">
    <location>
        <begin position="971"/>
        <end position="994"/>
    </location>
</feature>
<sequence>MATEPSSLLPGAFTLRRLKPRYSSRPFYLTLVALAVLAGTSILLSANPEQPVSLGISHLTKRNDFVLGGTDGSLGPGRMDADECHSVHKVEDQCSFVRTHCGDHEIGIFSYLQLYYCKLPHVKPIAFAILGIWLAVLFNTIGIAASDFLCVNLSTIASILGMSESLTGVTFLAFGNGSPDVFSTFAAMGSNSGGLAVGELIGAAGFITAVVAGSMALVRPFKVARRSFIRDVVFFICAASFSLVFLADGKLHAWECVAMIMFYVFYVFVVVTWHWYLTKQRRKRERDLAARAYFHIPENQELDIEEEEEEEEEDGPVAGQSRPLLRGPSSEDFGALERGDVPAWTVDDVDEDADNRDLAEIQGNMRVARPQRGHRRPTVTPIRPSLVGALEFRSVLSSLQKSRQQSGPIHLRRYSDEVALPGPPTDVQSERLHPHLDPVSNRLRSASAHEPSYRLGSRNPPHIPPNIDLLLSTPPAVPSDEDHQGLRGQAAVPPPALFIPQTGLMASPSSSGFPSRSQSPAAGERSASPNLLAPPTNGFQSPNYLSETTKKHHDREVSPGSKPQDGSPRPTTATTSPPTSPFPPYLDTFSMRSSRSPSPRPPRVSLSAASTCTHDDSVDSEIEPKPISWWPYGCLPSPHSMAAALFPTLYDWRRKPAWEKLLGAVAAPSVLLLTITLPVVEPKEPEPETPPESDLNGFEPQENELGPHPGHLSPDMRRMSVLPDAEELYRDDDRATRASLLTTESRRRQDSEAPVPATLPPAAESSPLIPKEWNRWLLVIQLLTAPPFIALTGWSTLDADLNPRNLLLPSLLALLISAIFVTTLLLTTKGDSPTQQLPTRLRPFLSFLGFAVSIAWISTLASEVVNLLKTIGVILSISDSLLGLTVFAVGNSLGDLVADITVARLGYPVMALSACFGGPMLNILLGVGVGGLYMTLHPTNSSSASASAGGIIGHVSSASSNTYIIEVSKTLLISGATLLTTLVLFLIIVPLNGWWMDRKIGWGLVALWTVTTVANVVTEVVSTPN</sequence>
<dbReference type="GO" id="GO:0008324">
    <property type="term" value="F:monoatomic cation transmembrane transporter activity"/>
    <property type="evidence" value="ECO:0007669"/>
    <property type="project" value="TreeGrafter"/>
</dbReference>
<feature type="transmembrane region" description="Helical" evidence="8">
    <location>
        <begin position="125"/>
        <end position="144"/>
    </location>
</feature>
<dbReference type="VEuPathDB" id="FungiDB:AJ78_08835"/>
<proteinExistence type="inferred from homology"/>
<keyword evidence="4 8" id="KW-0812">Transmembrane</keyword>
<dbReference type="GO" id="GO:0006874">
    <property type="term" value="P:intracellular calcium ion homeostasis"/>
    <property type="evidence" value="ECO:0007669"/>
    <property type="project" value="TreeGrafter"/>
</dbReference>
<feature type="region of interest" description="Disordered" evidence="7">
    <location>
        <begin position="303"/>
        <end position="337"/>
    </location>
</feature>
<organism evidence="10 11">
    <name type="scientific">Emergomyces pasteurianus Ep9510</name>
    <dbReference type="NCBI Taxonomy" id="1447872"/>
    <lineage>
        <taxon>Eukaryota</taxon>
        <taxon>Fungi</taxon>
        <taxon>Dikarya</taxon>
        <taxon>Ascomycota</taxon>
        <taxon>Pezizomycotina</taxon>
        <taxon>Eurotiomycetes</taxon>
        <taxon>Eurotiomycetidae</taxon>
        <taxon>Onygenales</taxon>
        <taxon>Ajellomycetaceae</taxon>
        <taxon>Emergomyces</taxon>
    </lineage>
</organism>
<dbReference type="EMBL" id="LGRN01001012">
    <property type="protein sequence ID" value="OJD09960.1"/>
    <property type="molecule type" value="Genomic_DNA"/>
</dbReference>
<evidence type="ECO:0000259" key="9">
    <source>
        <dbReference type="Pfam" id="PF01699"/>
    </source>
</evidence>
<evidence type="ECO:0000256" key="6">
    <source>
        <dbReference type="ARBA" id="ARBA00023136"/>
    </source>
</evidence>
<dbReference type="InterPro" id="IPR004837">
    <property type="entry name" value="NaCa_Exmemb"/>
</dbReference>
<dbReference type="InterPro" id="IPR051359">
    <property type="entry name" value="CaCA_antiporter"/>
</dbReference>
<feature type="transmembrane region" description="Helical" evidence="8">
    <location>
        <begin position="195"/>
        <end position="216"/>
    </location>
</feature>
<dbReference type="PANTHER" id="PTHR12266:SF0">
    <property type="entry name" value="MITOCHONDRIAL SODIUM_CALCIUM EXCHANGER PROTEIN"/>
    <property type="match status" value="1"/>
</dbReference>
<evidence type="ECO:0000256" key="1">
    <source>
        <dbReference type="ARBA" id="ARBA00004141"/>
    </source>
</evidence>
<feature type="transmembrane region" description="Helical" evidence="8">
    <location>
        <begin position="156"/>
        <end position="175"/>
    </location>
</feature>
<evidence type="ECO:0000256" key="4">
    <source>
        <dbReference type="ARBA" id="ARBA00022692"/>
    </source>
</evidence>
<comment type="similarity">
    <text evidence="2">Belongs to the Ca(2+):cation antiporter (CaCA) (TC 2.A.19) family.</text>
</comment>
<keyword evidence="11" id="KW-1185">Reference proteome</keyword>
<feature type="region of interest" description="Disordered" evidence="7">
    <location>
        <begin position="400"/>
        <end position="432"/>
    </location>
</feature>
<feature type="transmembrane region" description="Helical" evidence="8">
    <location>
        <begin position="228"/>
        <end position="246"/>
    </location>
</feature>
<feature type="transmembrane region" description="Helical" evidence="8">
    <location>
        <begin position="776"/>
        <end position="794"/>
    </location>
</feature>
<evidence type="ECO:0000256" key="3">
    <source>
        <dbReference type="ARBA" id="ARBA00022448"/>
    </source>
</evidence>
<feature type="transmembrane region" description="Helical" evidence="8">
    <location>
        <begin position="909"/>
        <end position="933"/>
    </location>
</feature>
<evidence type="ECO:0000256" key="5">
    <source>
        <dbReference type="ARBA" id="ARBA00022989"/>
    </source>
</evidence>
<keyword evidence="3" id="KW-0813">Transport</keyword>
<evidence type="ECO:0000256" key="8">
    <source>
        <dbReference type="SAM" id="Phobius"/>
    </source>
</evidence>
<dbReference type="GO" id="GO:0016020">
    <property type="term" value="C:membrane"/>
    <property type="evidence" value="ECO:0007669"/>
    <property type="project" value="UniProtKB-SubCell"/>
</dbReference>
<evidence type="ECO:0000256" key="7">
    <source>
        <dbReference type="SAM" id="MobiDB-lite"/>
    </source>
</evidence>
<evidence type="ECO:0000256" key="2">
    <source>
        <dbReference type="ARBA" id="ARBA00008170"/>
    </source>
</evidence>
<protein>
    <recommendedName>
        <fullName evidence="9">Sodium/calcium exchanger membrane region domain-containing protein</fullName>
    </recommendedName>
</protein>
<feature type="compositionally biased region" description="Low complexity" evidence="7">
    <location>
        <begin position="567"/>
        <end position="577"/>
    </location>
</feature>
<reference evidence="10 11" key="1">
    <citation type="submission" date="2015-07" db="EMBL/GenBank/DDBJ databases">
        <title>Emmonsia species relationships and genome sequence.</title>
        <authorList>
            <consortium name="The Broad Institute Genomics Platform"/>
            <person name="Cuomo C.A."/>
            <person name="Munoz J.F."/>
            <person name="Imamovic A."/>
            <person name="Priest M.E."/>
            <person name="Young S."/>
            <person name="Clay O.K."/>
            <person name="McEwen J.G."/>
        </authorList>
    </citation>
    <scope>NUCLEOTIDE SEQUENCE [LARGE SCALE GENOMIC DNA]</scope>
    <source>
        <strain evidence="10 11">UAMH 9510</strain>
    </source>
</reference>
<name>A0A1J9P0T9_9EURO</name>
<feature type="region of interest" description="Disordered" evidence="7">
    <location>
        <begin position="741"/>
        <end position="766"/>
    </location>
</feature>
<feature type="region of interest" description="Disordered" evidence="7">
    <location>
        <begin position="682"/>
        <end position="717"/>
    </location>
</feature>